<evidence type="ECO:0000313" key="3">
    <source>
        <dbReference type="EMBL" id="STN24953.1"/>
    </source>
</evidence>
<gene>
    <name evidence="1" type="ORF">AL551_00395</name>
    <name evidence="2" type="ORF">EPS97_22715</name>
    <name evidence="3" type="ORF">NCTC13148_05350</name>
</gene>
<evidence type="ECO:0000313" key="1">
    <source>
        <dbReference type="EMBL" id="AMF86875.1"/>
    </source>
</evidence>
<evidence type="ECO:0000313" key="4">
    <source>
        <dbReference type="Proteomes" id="UP000254255"/>
    </source>
</evidence>
<dbReference type="EMBL" id="CP014089">
    <property type="protein sequence ID" value="AMF86875.1"/>
    <property type="molecule type" value="Genomic_DNA"/>
</dbReference>
<protein>
    <submittedName>
        <fullName evidence="1">Uncharacterized protein</fullName>
    </submittedName>
</protein>
<dbReference type="Proteomes" id="UP000290652">
    <property type="component" value="Unassembled WGS sequence"/>
</dbReference>
<reference evidence="3 4" key="2">
    <citation type="submission" date="2018-06" db="EMBL/GenBank/DDBJ databases">
        <authorList>
            <consortium name="Pathogen Informatics"/>
            <person name="Doyle S."/>
        </authorList>
    </citation>
    <scope>NUCLEOTIDE SEQUENCE [LARGE SCALE GENOMIC DNA]</scope>
    <source>
        <strain evidence="3 4">NCTC13148</strain>
    </source>
</reference>
<accession>A0A140CLP3</accession>
<geneLocation type="plasmid" evidence="1">
    <name>unnamed</name>
</geneLocation>
<proteinExistence type="predicted"/>
<dbReference type="EMBL" id="UGET01000005">
    <property type="protein sequence ID" value="STN24953.1"/>
    <property type="molecule type" value="Genomic_DNA"/>
</dbReference>
<evidence type="ECO:0000313" key="2">
    <source>
        <dbReference type="EMBL" id="RXB21497.1"/>
    </source>
</evidence>
<keyword evidence="1" id="KW-0614">Plasmid</keyword>
<organism evidence="1">
    <name type="scientific">Escherichia coli</name>
    <dbReference type="NCBI Taxonomy" id="562"/>
    <lineage>
        <taxon>Bacteria</taxon>
        <taxon>Pseudomonadati</taxon>
        <taxon>Pseudomonadota</taxon>
        <taxon>Gammaproteobacteria</taxon>
        <taxon>Enterobacterales</taxon>
        <taxon>Enterobacteriaceae</taxon>
        <taxon>Escherichia</taxon>
    </lineage>
</organism>
<dbReference type="Proteomes" id="UP000254255">
    <property type="component" value="Unassembled WGS sequence"/>
</dbReference>
<name>A0A140CLP3_ECOLX</name>
<reference evidence="2 5" key="3">
    <citation type="submission" date="2019-01" db="EMBL/GenBank/DDBJ databases">
        <title>Genomic analysis of febrile catheter-associated UTI E. coli isolates.</title>
        <authorList>
            <person name="Potter R."/>
            <person name="Zou Z."/>
            <person name="Henderson J."/>
            <person name="Dantas G."/>
        </authorList>
    </citation>
    <scope>NUCLEOTIDE SEQUENCE [LARGE SCALE GENOMIC DNA]</scope>
    <source>
        <strain evidence="2 5">49_rectal</strain>
    </source>
</reference>
<dbReference type="EMBL" id="SCIU01000080">
    <property type="protein sequence ID" value="RXB21497.1"/>
    <property type="molecule type" value="Genomic_DNA"/>
</dbReference>
<sequence length="59" mass="6644">MKGKNIVARVVREAAYKWETRHQLQQAYNSASDVGKVPRHSGSASDLRQTLSFLILCRA</sequence>
<reference evidence="1" key="1">
    <citation type="submission" date="2018-01" db="EMBL/GenBank/DDBJ databases">
        <title>FDA dAtabase for Regulatory Grade micrObial Sequences (FDA-ARGOS): Supporting development and validation of Infectious Disease Dx tests.</title>
        <authorList>
            <person name="Case J."/>
            <person name="Tallon L."/>
            <person name="Sadzewicz L."/>
            <person name="Sengamalay N."/>
            <person name="Nagaraj S."/>
            <person name="Vavikolanu K."/>
            <person name="Aluvathingal J."/>
            <person name="Nadendla S."/>
            <person name="Hobson J."/>
            <person name="Sichtig H."/>
        </authorList>
    </citation>
    <scope>NUCLEOTIDE SEQUENCE</scope>
    <source>
        <strain evidence="1">FDAARGOS_95</strain>
        <plasmid evidence="1">unnamed</plasmid>
    </source>
</reference>
<dbReference type="RefSeq" id="WP_014334127.1">
    <property type="nucleotide sequence ID" value="NZ_CP064017.1"/>
</dbReference>
<dbReference type="AlphaFoldDB" id="A0A140CLP3"/>
<evidence type="ECO:0000313" key="5">
    <source>
        <dbReference type="Proteomes" id="UP000290652"/>
    </source>
</evidence>